<name>A0A5B7GEA2_PORTR</name>
<dbReference type="AlphaFoldDB" id="A0A5B7GEA2"/>
<accession>A0A5B7GEA2</accession>
<protein>
    <submittedName>
        <fullName evidence="1">Uncharacterized protein</fullName>
    </submittedName>
</protein>
<dbReference type="EMBL" id="VSRR010013513">
    <property type="protein sequence ID" value="MPC55879.1"/>
    <property type="molecule type" value="Genomic_DNA"/>
</dbReference>
<keyword evidence="2" id="KW-1185">Reference proteome</keyword>
<organism evidence="1 2">
    <name type="scientific">Portunus trituberculatus</name>
    <name type="common">Swimming crab</name>
    <name type="synonym">Neptunus trituberculatus</name>
    <dbReference type="NCBI Taxonomy" id="210409"/>
    <lineage>
        <taxon>Eukaryota</taxon>
        <taxon>Metazoa</taxon>
        <taxon>Ecdysozoa</taxon>
        <taxon>Arthropoda</taxon>
        <taxon>Crustacea</taxon>
        <taxon>Multicrustacea</taxon>
        <taxon>Malacostraca</taxon>
        <taxon>Eumalacostraca</taxon>
        <taxon>Eucarida</taxon>
        <taxon>Decapoda</taxon>
        <taxon>Pleocyemata</taxon>
        <taxon>Brachyura</taxon>
        <taxon>Eubrachyura</taxon>
        <taxon>Portunoidea</taxon>
        <taxon>Portunidae</taxon>
        <taxon>Portuninae</taxon>
        <taxon>Portunus</taxon>
    </lineage>
</organism>
<evidence type="ECO:0000313" key="2">
    <source>
        <dbReference type="Proteomes" id="UP000324222"/>
    </source>
</evidence>
<evidence type="ECO:0000313" key="1">
    <source>
        <dbReference type="EMBL" id="MPC55879.1"/>
    </source>
</evidence>
<comment type="caution">
    <text evidence="1">The sequence shown here is derived from an EMBL/GenBank/DDBJ whole genome shotgun (WGS) entry which is preliminary data.</text>
</comment>
<dbReference type="Proteomes" id="UP000324222">
    <property type="component" value="Unassembled WGS sequence"/>
</dbReference>
<gene>
    <name evidence="1" type="ORF">E2C01_049824</name>
</gene>
<reference evidence="1 2" key="1">
    <citation type="submission" date="2019-05" db="EMBL/GenBank/DDBJ databases">
        <title>Another draft genome of Portunus trituberculatus and its Hox gene families provides insights of decapod evolution.</title>
        <authorList>
            <person name="Jeong J.-H."/>
            <person name="Song I."/>
            <person name="Kim S."/>
            <person name="Choi T."/>
            <person name="Kim D."/>
            <person name="Ryu S."/>
            <person name="Kim W."/>
        </authorList>
    </citation>
    <scope>NUCLEOTIDE SEQUENCE [LARGE SCALE GENOMIC DNA]</scope>
    <source>
        <tissue evidence="1">Muscle</tissue>
    </source>
</reference>
<sequence>MNVRDPRHQVTRNWAHTRVVRLRVASRTANFWQVPRPANTKNNQQHFNNNQNIFINNKKRSKEHIGVRHGATSGMLRAWSRARLRGMARLALTTRNRKLYKSDPFLEEFVQSPEKTIREGIWKCFQKPGTYVRVRSGTRESQHCELQPPAQTVEREGERGGEVLEGRPGLCLASSLIIITCLFGSGLWRELERDRLLGEWGGDLLLGDLDPVLLDILAVRDLMPLGMAGRRDPNLRSIHFSIASTASVEGRRWVAAERKFCDLVILKVTAMPCNARMASSSVLSSPAKIVDTRSHQSNPKRVLKI</sequence>
<proteinExistence type="predicted"/>